<comment type="caution">
    <text evidence="1">The sequence shown here is derived from an EMBL/GenBank/DDBJ whole genome shotgun (WGS) entry which is preliminary data.</text>
</comment>
<proteinExistence type="predicted"/>
<protein>
    <submittedName>
        <fullName evidence="1">Uncharacterized protein</fullName>
    </submittedName>
</protein>
<sequence length="164" mass="19115">MFHAIGGLTLPTPATSLKHKLLQRLLDVQQDLRAFETLDEVFEPELTDSIKVDVNVFASHWDTVHGFRRLCEIPGRRKETFSIIMVRNYIPKALRRVNFDDPNEHFTPLEQDKDTRIQQAYDYWLSTRDQEDPPSLHKVAESYNVAYSTLRDQKNDAISKKEAN</sequence>
<dbReference type="EMBL" id="VXIT01000011">
    <property type="protein sequence ID" value="KAA6409473.1"/>
    <property type="molecule type" value="Genomic_DNA"/>
</dbReference>
<dbReference type="AlphaFoldDB" id="A0A5M8PJ86"/>
<evidence type="ECO:0000313" key="1">
    <source>
        <dbReference type="EMBL" id="KAA6409473.1"/>
    </source>
</evidence>
<reference evidence="1 2" key="1">
    <citation type="submission" date="2019-09" db="EMBL/GenBank/DDBJ databases">
        <title>The hologenome of the rock-dwelling lichen Lasallia pustulata.</title>
        <authorList>
            <person name="Greshake Tzovaras B."/>
            <person name="Segers F."/>
            <person name="Bicker A."/>
            <person name="Dal Grande F."/>
            <person name="Otte J."/>
            <person name="Hankeln T."/>
            <person name="Schmitt I."/>
            <person name="Ebersberger I."/>
        </authorList>
    </citation>
    <scope>NUCLEOTIDE SEQUENCE [LARGE SCALE GENOMIC DNA]</scope>
    <source>
        <strain evidence="1">A1-1</strain>
    </source>
</reference>
<evidence type="ECO:0000313" key="2">
    <source>
        <dbReference type="Proteomes" id="UP000324767"/>
    </source>
</evidence>
<dbReference type="Proteomes" id="UP000324767">
    <property type="component" value="Unassembled WGS sequence"/>
</dbReference>
<gene>
    <name evidence="1" type="ORF">FRX48_07027</name>
</gene>
<organism evidence="1 2">
    <name type="scientific">Lasallia pustulata</name>
    <dbReference type="NCBI Taxonomy" id="136370"/>
    <lineage>
        <taxon>Eukaryota</taxon>
        <taxon>Fungi</taxon>
        <taxon>Dikarya</taxon>
        <taxon>Ascomycota</taxon>
        <taxon>Pezizomycotina</taxon>
        <taxon>Lecanoromycetes</taxon>
        <taxon>OSLEUM clade</taxon>
        <taxon>Umbilicariomycetidae</taxon>
        <taxon>Umbilicariales</taxon>
        <taxon>Umbilicariaceae</taxon>
        <taxon>Lasallia</taxon>
    </lineage>
</organism>
<accession>A0A5M8PJ86</accession>
<name>A0A5M8PJ86_9LECA</name>